<accession>A0A328BAP5</accession>
<proteinExistence type="inferred from homology"/>
<keyword evidence="3 5" id="KW-1133">Transmembrane helix</keyword>
<evidence type="ECO:0000313" key="6">
    <source>
        <dbReference type="EMBL" id="RAK62764.1"/>
    </source>
</evidence>
<comment type="subcellular location">
    <subcellularLocation>
        <location evidence="5">Cell membrane</location>
        <topology evidence="5">Single-pass membrane protein</topology>
    </subcellularLocation>
</comment>
<dbReference type="RefSeq" id="WP_111277664.1">
    <property type="nucleotide sequence ID" value="NZ_QFYS01000010.1"/>
</dbReference>
<protein>
    <recommendedName>
        <fullName evidence="5">UPF0391 membrane protein DJ019_18055</fullName>
    </recommendedName>
</protein>
<gene>
    <name evidence="6" type="ORF">DJ019_18055</name>
</gene>
<evidence type="ECO:0000256" key="2">
    <source>
        <dbReference type="ARBA" id="ARBA00022692"/>
    </source>
</evidence>
<dbReference type="EMBL" id="QFYS01000010">
    <property type="protein sequence ID" value="RAK62764.1"/>
    <property type="molecule type" value="Genomic_DNA"/>
</dbReference>
<evidence type="ECO:0000256" key="3">
    <source>
        <dbReference type="ARBA" id="ARBA00022989"/>
    </source>
</evidence>
<name>A0A328BAP5_9CAUL</name>
<keyword evidence="7" id="KW-1185">Reference proteome</keyword>
<evidence type="ECO:0000256" key="4">
    <source>
        <dbReference type="ARBA" id="ARBA00023136"/>
    </source>
</evidence>
<evidence type="ECO:0000256" key="1">
    <source>
        <dbReference type="ARBA" id="ARBA00022475"/>
    </source>
</evidence>
<comment type="caution">
    <text evidence="6">The sequence shown here is derived from an EMBL/GenBank/DDBJ whole genome shotgun (WGS) entry which is preliminary data.</text>
</comment>
<keyword evidence="4 5" id="KW-0472">Membrane</keyword>
<evidence type="ECO:0000256" key="5">
    <source>
        <dbReference type="HAMAP-Rule" id="MF_01361"/>
    </source>
</evidence>
<dbReference type="PIRSF" id="PIRSF036466">
    <property type="entry name" value="UCP036466"/>
    <property type="match status" value="1"/>
</dbReference>
<keyword evidence="2 5" id="KW-0812">Transmembrane</keyword>
<dbReference type="HAMAP" id="MF_01361">
    <property type="entry name" value="UPF0391"/>
    <property type="match status" value="1"/>
</dbReference>
<keyword evidence="1 5" id="KW-1003">Cell membrane</keyword>
<sequence length="59" mass="5964">MLKWALIFAIVAIVAAALGFGGIAGAAAGIAKLLFFVAVVGFLLFLALGVFAGRKLTGR</sequence>
<evidence type="ECO:0000313" key="7">
    <source>
        <dbReference type="Proteomes" id="UP000249524"/>
    </source>
</evidence>
<feature type="transmembrane region" description="Helical" evidence="5">
    <location>
        <begin position="29"/>
        <end position="53"/>
    </location>
</feature>
<dbReference type="Proteomes" id="UP000249524">
    <property type="component" value="Unassembled WGS sequence"/>
</dbReference>
<comment type="similarity">
    <text evidence="5">Belongs to the UPF0391 family.</text>
</comment>
<dbReference type="Pfam" id="PF07043">
    <property type="entry name" value="DUF1328"/>
    <property type="match status" value="1"/>
</dbReference>
<organism evidence="6 7">
    <name type="scientific">Phenylobacterium kunshanense</name>
    <dbReference type="NCBI Taxonomy" id="1445034"/>
    <lineage>
        <taxon>Bacteria</taxon>
        <taxon>Pseudomonadati</taxon>
        <taxon>Pseudomonadota</taxon>
        <taxon>Alphaproteobacteria</taxon>
        <taxon>Caulobacterales</taxon>
        <taxon>Caulobacteraceae</taxon>
        <taxon>Phenylobacterium</taxon>
    </lineage>
</organism>
<reference evidence="6 7" key="1">
    <citation type="submission" date="2018-05" db="EMBL/GenBank/DDBJ databases">
        <authorList>
            <person name="Lanie J.A."/>
            <person name="Ng W.-L."/>
            <person name="Kazmierczak K.M."/>
            <person name="Andrzejewski T.M."/>
            <person name="Davidsen T.M."/>
            <person name="Wayne K.J."/>
            <person name="Tettelin H."/>
            <person name="Glass J.I."/>
            <person name="Rusch D."/>
            <person name="Podicherti R."/>
            <person name="Tsui H.-C.T."/>
            <person name="Winkler M.E."/>
        </authorList>
    </citation>
    <scope>NUCLEOTIDE SEQUENCE [LARGE SCALE GENOMIC DNA]</scope>
    <source>
        <strain evidence="6 7">BUT-10</strain>
    </source>
</reference>
<dbReference type="GO" id="GO:0005886">
    <property type="term" value="C:plasma membrane"/>
    <property type="evidence" value="ECO:0007669"/>
    <property type="project" value="UniProtKB-SubCell"/>
</dbReference>
<dbReference type="AlphaFoldDB" id="A0A328BAP5"/>
<dbReference type="InterPro" id="IPR009760">
    <property type="entry name" value="DUF1328"/>
</dbReference>